<comment type="similarity">
    <text evidence="2">Belongs to the major facilitator superfamily. EmrB family.</text>
</comment>
<evidence type="ECO:0000256" key="8">
    <source>
        <dbReference type="SAM" id="Phobius"/>
    </source>
</evidence>
<dbReference type="InterPro" id="IPR020846">
    <property type="entry name" value="MFS_dom"/>
</dbReference>
<feature type="transmembrane region" description="Helical" evidence="8">
    <location>
        <begin position="367"/>
        <end position="389"/>
    </location>
</feature>
<evidence type="ECO:0000256" key="1">
    <source>
        <dbReference type="ARBA" id="ARBA00004651"/>
    </source>
</evidence>
<evidence type="ECO:0000256" key="7">
    <source>
        <dbReference type="ARBA" id="ARBA00023136"/>
    </source>
</evidence>
<dbReference type="AlphaFoldDB" id="A0A558HUU9"/>
<dbReference type="EMBL" id="VNFH01000002">
    <property type="protein sequence ID" value="TVU72910.1"/>
    <property type="molecule type" value="Genomic_DNA"/>
</dbReference>
<evidence type="ECO:0000256" key="5">
    <source>
        <dbReference type="ARBA" id="ARBA00022692"/>
    </source>
</evidence>
<protein>
    <submittedName>
        <fullName evidence="10">DHA2 family efflux MFS transporter permease subunit</fullName>
    </submittedName>
</protein>
<dbReference type="CDD" id="cd17503">
    <property type="entry name" value="MFS_LmrB_MDR_like"/>
    <property type="match status" value="1"/>
</dbReference>
<dbReference type="InterPro" id="IPR004638">
    <property type="entry name" value="EmrB-like"/>
</dbReference>
<feature type="transmembrane region" description="Helical" evidence="8">
    <location>
        <begin position="108"/>
        <end position="132"/>
    </location>
</feature>
<feature type="domain" description="Major facilitator superfamily (MFS) profile" evidence="9">
    <location>
        <begin position="17"/>
        <end position="509"/>
    </location>
</feature>
<comment type="subcellular location">
    <subcellularLocation>
        <location evidence="1">Cell membrane</location>
        <topology evidence="1">Multi-pass membrane protein</topology>
    </subcellularLocation>
</comment>
<feature type="transmembrane region" description="Helical" evidence="8">
    <location>
        <begin position="144"/>
        <end position="163"/>
    </location>
</feature>
<evidence type="ECO:0000259" key="9">
    <source>
        <dbReference type="PROSITE" id="PS50850"/>
    </source>
</evidence>
<evidence type="ECO:0000256" key="3">
    <source>
        <dbReference type="ARBA" id="ARBA00022448"/>
    </source>
</evidence>
<dbReference type="OrthoDB" id="9812221at2"/>
<feature type="transmembrane region" description="Helical" evidence="8">
    <location>
        <begin position="336"/>
        <end position="355"/>
    </location>
</feature>
<organism evidence="10 11">
    <name type="scientific">Cobetia crustatorum</name>
    <dbReference type="NCBI Taxonomy" id="553385"/>
    <lineage>
        <taxon>Bacteria</taxon>
        <taxon>Pseudomonadati</taxon>
        <taxon>Pseudomonadota</taxon>
        <taxon>Gammaproteobacteria</taxon>
        <taxon>Oceanospirillales</taxon>
        <taxon>Halomonadaceae</taxon>
        <taxon>Cobetia</taxon>
    </lineage>
</organism>
<evidence type="ECO:0000313" key="10">
    <source>
        <dbReference type="EMBL" id="TVU72910.1"/>
    </source>
</evidence>
<feature type="transmembrane region" description="Helical" evidence="8">
    <location>
        <begin position="200"/>
        <end position="219"/>
    </location>
</feature>
<keyword evidence="5 8" id="KW-0812">Transmembrane</keyword>
<dbReference type="Gene3D" id="1.20.1250.20">
    <property type="entry name" value="MFS general substrate transporter like domains"/>
    <property type="match status" value="1"/>
</dbReference>
<dbReference type="Gene3D" id="1.20.1720.10">
    <property type="entry name" value="Multidrug resistance protein D"/>
    <property type="match status" value="1"/>
</dbReference>
<evidence type="ECO:0000256" key="4">
    <source>
        <dbReference type="ARBA" id="ARBA00022475"/>
    </source>
</evidence>
<comment type="caution">
    <text evidence="10">The sequence shown here is derived from an EMBL/GenBank/DDBJ whole genome shotgun (WGS) entry which is preliminary data.</text>
</comment>
<dbReference type="Proteomes" id="UP000319941">
    <property type="component" value="Unassembled WGS sequence"/>
</dbReference>
<keyword evidence="4" id="KW-1003">Cell membrane</keyword>
<feature type="transmembrane region" description="Helical" evidence="8">
    <location>
        <begin position="231"/>
        <end position="253"/>
    </location>
</feature>
<dbReference type="NCBIfam" id="TIGR00711">
    <property type="entry name" value="efflux_EmrB"/>
    <property type="match status" value="1"/>
</dbReference>
<dbReference type="PANTHER" id="PTHR42718:SF9">
    <property type="entry name" value="MAJOR FACILITATOR SUPERFAMILY MULTIDRUG TRANSPORTER MFSC"/>
    <property type="match status" value="1"/>
</dbReference>
<keyword evidence="11" id="KW-1185">Reference proteome</keyword>
<sequence>MSASAPNDMPSRAHQIGFIAAVFGMFMAILDIQIVASSLNEIQAGLSASREQVSWIQTSYLIAEIVMIPLSGMLARIFSTRVVLTVSALGFTLASLGCALSTSLESLIVLRAVQGFMGGAMIPLTQAVSFSIFPRRMMGSIQALIGLVATMAPSIGPTVGGYLTEYLSWHWLFLANLVPGILVAGLVWRNLDIDVGNRELLKRLDTLGLTLMAIFLGSLEYVLEEGPGDDWFASSLILFWATICALAGVGFFWRVLTADNPIVDLRVFKNRNFGLGAIIGFWVGVVLYGLVYLVPLFLGTIRGFSSLQIGEIMFVTGAAMFVMAPVAGKLSDVLDLRLLLCIGLVLTGVGTGMNVHLTSASGYDDFFWPQLIRGVGQILVLLSVSRLALGTLSPSAIGNGSGLFNVMRNLGGAVGLALIDTLLEMREDYHWNQMIGSINLGRQEVVDQLASYQSAFAGLADPWRAGVEMISQRISVQAEVLAFDNLFLWLGAVYVVGSIVAFAFRKPESEKPTEDGGAH</sequence>
<dbReference type="GO" id="GO:0022857">
    <property type="term" value="F:transmembrane transporter activity"/>
    <property type="evidence" value="ECO:0007669"/>
    <property type="project" value="InterPro"/>
</dbReference>
<name>A0A558HUU9_9GAMM</name>
<dbReference type="GO" id="GO:0005886">
    <property type="term" value="C:plasma membrane"/>
    <property type="evidence" value="ECO:0007669"/>
    <property type="project" value="UniProtKB-SubCell"/>
</dbReference>
<evidence type="ECO:0000256" key="2">
    <source>
        <dbReference type="ARBA" id="ARBA00008537"/>
    </source>
</evidence>
<evidence type="ECO:0000313" key="11">
    <source>
        <dbReference type="Proteomes" id="UP000319941"/>
    </source>
</evidence>
<gene>
    <name evidence="10" type="ORF">FQP86_04460</name>
</gene>
<dbReference type="Pfam" id="PF07690">
    <property type="entry name" value="MFS_1"/>
    <property type="match status" value="1"/>
</dbReference>
<feature type="transmembrane region" description="Helical" evidence="8">
    <location>
        <begin position="16"/>
        <end position="35"/>
    </location>
</feature>
<feature type="transmembrane region" description="Helical" evidence="8">
    <location>
        <begin position="486"/>
        <end position="504"/>
    </location>
</feature>
<feature type="transmembrane region" description="Helical" evidence="8">
    <location>
        <begin position="82"/>
        <end position="102"/>
    </location>
</feature>
<keyword evidence="6 8" id="KW-1133">Transmembrane helix</keyword>
<dbReference type="InterPro" id="IPR011701">
    <property type="entry name" value="MFS"/>
</dbReference>
<feature type="transmembrane region" description="Helical" evidence="8">
    <location>
        <begin position="273"/>
        <end position="298"/>
    </location>
</feature>
<dbReference type="PROSITE" id="PS50850">
    <property type="entry name" value="MFS"/>
    <property type="match status" value="1"/>
</dbReference>
<dbReference type="InterPro" id="IPR036259">
    <property type="entry name" value="MFS_trans_sf"/>
</dbReference>
<accession>A0A558HUU9</accession>
<dbReference type="PANTHER" id="PTHR42718">
    <property type="entry name" value="MAJOR FACILITATOR SUPERFAMILY MULTIDRUG TRANSPORTER MFSC"/>
    <property type="match status" value="1"/>
</dbReference>
<dbReference type="STRING" id="553385.GCA_000591415_02931"/>
<feature type="transmembrane region" description="Helical" evidence="8">
    <location>
        <begin position="169"/>
        <end position="188"/>
    </location>
</feature>
<evidence type="ECO:0000256" key="6">
    <source>
        <dbReference type="ARBA" id="ARBA00022989"/>
    </source>
</evidence>
<reference evidence="10 11" key="1">
    <citation type="submission" date="2019-07" db="EMBL/GenBank/DDBJ databases">
        <title>Diversity of Bacteria from Kongsfjorden, Arctic.</title>
        <authorList>
            <person name="Yu Y."/>
        </authorList>
    </citation>
    <scope>NUCLEOTIDE SEQUENCE [LARGE SCALE GENOMIC DNA]</scope>
    <source>
        <strain evidence="10 11">SM1923</strain>
    </source>
</reference>
<proteinExistence type="inferred from homology"/>
<keyword evidence="3" id="KW-0813">Transport</keyword>
<dbReference type="PRINTS" id="PR01036">
    <property type="entry name" value="TCRTETB"/>
</dbReference>
<dbReference type="RefSeq" id="WP_024952794.1">
    <property type="nucleotide sequence ID" value="NZ_CAWOWR010000076.1"/>
</dbReference>
<feature type="transmembrane region" description="Helical" evidence="8">
    <location>
        <begin position="55"/>
        <end position="75"/>
    </location>
</feature>
<dbReference type="SUPFAM" id="SSF103473">
    <property type="entry name" value="MFS general substrate transporter"/>
    <property type="match status" value="1"/>
</dbReference>
<keyword evidence="7 8" id="KW-0472">Membrane</keyword>
<feature type="transmembrane region" description="Helical" evidence="8">
    <location>
        <begin position="304"/>
        <end position="324"/>
    </location>
</feature>